<feature type="compositionally biased region" description="Basic and acidic residues" evidence="1">
    <location>
        <begin position="75"/>
        <end position="255"/>
    </location>
</feature>
<evidence type="ECO:0000256" key="1">
    <source>
        <dbReference type="SAM" id="MobiDB-lite"/>
    </source>
</evidence>
<feature type="compositionally biased region" description="Low complexity" evidence="1">
    <location>
        <begin position="256"/>
        <end position="268"/>
    </location>
</feature>
<proteinExistence type="predicted"/>
<keyword evidence="3" id="KW-1185">Reference proteome</keyword>
<organism evidence="2 3">
    <name type="scientific">Apiosordaria backusii</name>
    <dbReference type="NCBI Taxonomy" id="314023"/>
    <lineage>
        <taxon>Eukaryota</taxon>
        <taxon>Fungi</taxon>
        <taxon>Dikarya</taxon>
        <taxon>Ascomycota</taxon>
        <taxon>Pezizomycotina</taxon>
        <taxon>Sordariomycetes</taxon>
        <taxon>Sordariomycetidae</taxon>
        <taxon>Sordariales</taxon>
        <taxon>Lasiosphaeriaceae</taxon>
        <taxon>Apiosordaria</taxon>
    </lineage>
</organism>
<sequence>MCHQTAVILRCGHKSETLSSISTCPRLRKLQQQQDAKFSSIFRRKKLADCGNVTTDRHSDDSRICGACYERQKKEKRAQREREQRAEAKRNEQKSDILRNRVEQDRRERERQQRVEAERQRGFERDARRRQAEQEEDQRKRERRAYREDMARQREVEERQRQQERKARAERAEREARERSKAEKLARERADREAKERARAEKEARERAKVEAEKRKAAERIAERHWREREEKKRREQEKAQREREARERRQRAAEQARQTAASSSRQRAPPPGRLADRPFLSPAAEAQRQHQLRTQLTSPSRPVQKGSAAVPPLRVPARKKQSQLPVHQRGAQRPVQVVSPIPMHFAQAASVHRVSEVVDQSEPYYGPGPSGQVDPVDDILNMYQRSPTFDVSEPFNPGFQQANTTNLNRLPGKHVGLGIYAPSSSQPSGIRRYVGRPPPPSERVLEKAKQSRIPFPPRRKASTATDRLTRSNTTKSKASTSTWKSGDSGATPPPGTWRRDRDHHPKGPRPVPVPQGPNPIFANLQATNDKQRRLSNNSGSSMSSIRNVLSRLTSKSKSRSQANPFPLGRKISGIAQRVSGTFKAPAAQKSPSPEWACYDARQIHFLFSFLFVKLRSSERRYRFKT</sequence>
<feature type="compositionally biased region" description="Low complexity" evidence="1">
    <location>
        <begin position="471"/>
        <end position="486"/>
    </location>
</feature>
<name>A0AA40DWH1_9PEZI</name>
<dbReference type="Proteomes" id="UP001172159">
    <property type="component" value="Unassembled WGS sequence"/>
</dbReference>
<reference evidence="2" key="1">
    <citation type="submission" date="2023-06" db="EMBL/GenBank/DDBJ databases">
        <title>Genome-scale phylogeny and comparative genomics of the fungal order Sordariales.</title>
        <authorList>
            <consortium name="Lawrence Berkeley National Laboratory"/>
            <person name="Hensen N."/>
            <person name="Bonometti L."/>
            <person name="Westerberg I."/>
            <person name="Brannstrom I.O."/>
            <person name="Guillou S."/>
            <person name="Cros-Aarteil S."/>
            <person name="Calhoun S."/>
            <person name="Haridas S."/>
            <person name="Kuo A."/>
            <person name="Mondo S."/>
            <person name="Pangilinan J."/>
            <person name="Riley R."/>
            <person name="Labutti K."/>
            <person name="Andreopoulos B."/>
            <person name="Lipzen A."/>
            <person name="Chen C."/>
            <person name="Yanf M."/>
            <person name="Daum C."/>
            <person name="Ng V."/>
            <person name="Clum A."/>
            <person name="Steindorff A."/>
            <person name="Ohm R."/>
            <person name="Martin F."/>
            <person name="Silar P."/>
            <person name="Natvig D."/>
            <person name="Lalanne C."/>
            <person name="Gautier V."/>
            <person name="Ament-Velasquez S.L."/>
            <person name="Kruys A."/>
            <person name="Hutchinson M.I."/>
            <person name="Powell A.J."/>
            <person name="Barry K."/>
            <person name="Miller A.N."/>
            <person name="Grigoriev I.V."/>
            <person name="Debuchy R."/>
            <person name="Gladieux P."/>
            <person name="Thoren M.H."/>
            <person name="Johannesson H."/>
        </authorList>
    </citation>
    <scope>NUCLEOTIDE SEQUENCE</scope>
    <source>
        <strain evidence="2">CBS 540.89</strain>
    </source>
</reference>
<feature type="compositionally biased region" description="Polar residues" evidence="1">
    <location>
        <begin position="293"/>
        <end position="302"/>
    </location>
</feature>
<feature type="compositionally biased region" description="Pro residues" evidence="1">
    <location>
        <begin position="509"/>
        <end position="518"/>
    </location>
</feature>
<feature type="region of interest" description="Disordered" evidence="1">
    <location>
        <begin position="75"/>
        <end position="333"/>
    </location>
</feature>
<evidence type="ECO:0000313" key="2">
    <source>
        <dbReference type="EMBL" id="KAK0718924.1"/>
    </source>
</evidence>
<feature type="region of interest" description="Disordered" evidence="1">
    <location>
        <begin position="419"/>
        <end position="523"/>
    </location>
</feature>
<protein>
    <submittedName>
        <fullName evidence="2">Uncharacterized protein</fullName>
    </submittedName>
</protein>
<accession>A0AA40DWH1</accession>
<evidence type="ECO:0000313" key="3">
    <source>
        <dbReference type="Proteomes" id="UP001172159"/>
    </source>
</evidence>
<dbReference type="EMBL" id="JAUKTV010000013">
    <property type="protein sequence ID" value="KAK0718924.1"/>
    <property type="molecule type" value="Genomic_DNA"/>
</dbReference>
<comment type="caution">
    <text evidence="2">The sequence shown here is derived from an EMBL/GenBank/DDBJ whole genome shotgun (WGS) entry which is preliminary data.</text>
</comment>
<dbReference type="AlphaFoldDB" id="A0AA40DWH1"/>
<gene>
    <name evidence="2" type="ORF">B0T21DRAFT_374441</name>
</gene>